<dbReference type="AlphaFoldDB" id="A0AAU7Z562"/>
<name>A0AAU7Z562_9BACT</name>
<feature type="transmembrane region" description="Helical" evidence="1">
    <location>
        <begin position="115"/>
        <end position="132"/>
    </location>
</feature>
<proteinExistence type="predicted"/>
<dbReference type="RefSeq" id="WP_183789767.1">
    <property type="nucleotide sequence ID" value="NZ_CP132938.1"/>
</dbReference>
<feature type="transmembrane region" description="Helical" evidence="1">
    <location>
        <begin position="45"/>
        <end position="70"/>
    </location>
</feature>
<accession>A0AAU7Z562</accession>
<feature type="transmembrane region" description="Helical" evidence="1">
    <location>
        <begin position="82"/>
        <end position="103"/>
    </location>
</feature>
<keyword evidence="1" id="KW-0812">Transmembrane</keyword>
<reference evidence="2" key="1">
    <citation type="submission" date="2023-08" db="EMBL/GenBank/DDBJ databases">
        <authorList>
            <person name="Messyasz A."/>
            <person name="Mannisto M.K."/>
            <person name="Kerkhof L.J."/>
            <person name="Haggblom M."/>
        </authorList>
    </citation>
    <scope>NUCLEOTIDE SEQUENCE</scope>
    <source>
        <strain evidence="2">M8UP39</strain>
    </source>
</reference>
<keyword evidence="1" id="KW-1133">Transmembrane helix</keyword>
<keyword evidence="1" id="KW-0472">Membrane</keyword>
<sequence length="133" mass="14512">MDEFFLALLSAAAELLYEVFFQVVTEALVAFIVRSIRNVLKESTAINPILAAIGYLLLGIAFGIASLLLFPHPIFHPSKFRGISLLVSPVVTGLVMSQVGIVLRRKGKQTVRIESFGYGFAFAFGVAIVRLLV</sequence>
<organism evidence="2">
    <name type="scientific">Tunturiibacter gelidiferens</name>
    <dbReference type="NCBI Taxonomy" id="3069689"/>
    <lineage>
        <taxon>Bacteria</taxon>
        <taxon>Pseudomonadati</taxon>
        <taxon>Acidobacteriota</taxon>
        <taxon>Terriglobia</taxon>
        <taxon>Terriglobales</taxon>
        <taxon>Acidobacteriaceae</taxon>
        <taxon>Tunturiibacter</taxon>
    </lineage>
</organism>
<protein>
    <submittedName>
        <fullName evidence="2">Uncharacterized protein</fullName>
    </submittedName>
</protein>
<dbReference type="EMBL" id="CP132938">
    <property type="protein sequence ID" value="XCB23987.1"/>
    <property type="molecule type" value="Genomic_DNA"/>
</dbReference>
<gene>
    <name evidence="2" type="ORF">RBB81_08690</name>
</gene>
<evidence type="ECO:0000256" key="1">
    <source>
        <dbReference type="SAM" id="Phobius"/>
    </source>
</evidence>
<dbReference type="KEGG" id="tgi:RBB81_08690"/>
<reference evidence="2" key="2">
    <citation type="journal article" date="2024" name="Environ. Microbiol.">
        <title>Genome analysis and description of Tunturibacter gen. nov. expands the diversity of Terriglobia in tundra soils.</title>
        <authorList>
            <person name="Messyasz A."/>
            <person name="Mannisto M.K."/>
            <person name="Kerkhof L.J."/>
            <person name="Haggblom M.M."/>
        </authorList>
    </citation>
    <scope>NUCLEOTIDE SEQUENCE</scope>
    <source>
        <strain evidence="2">M8UP39</strain>
    </source>
</reference>
<evidence type="ECO:0000313" key="2">
    <source>
        <dbReference type="EMBL" id="XCB23987.1"/>
    </source>
</evidence>
<feature type="transmembrane region" description="Helical" evidence="1">
    <location>
        <begin position="15"/>
        <end position="33"/>
    </location>
</feature>